<dbReference type="PANTHER" id="PTHR10983">
    <property type="entry name" value="1-ACYLGLYCEROL-3-PHOSPHATE ACYLTRANSFERASE-RELATED"/>
    <property type="match status" value="1"/>
</dbReference>
<dbReference type="GO" id="GO:0036149">
    <property type="term" value="P:phosphatidylinositol acyl-chain remodeling"/>
    <property type="evidence" value="ECO:0007669"/>
    <property type="project" value="TreeGrafter"/>
</dbReference>
<evidence type="ECO:0000259" key="5">
    <source>
        <dbReference type="SMART" id="SM00563"/>
    </source>
</evidence>
<dbReference type="Pfam" id="PF16076">
    <property type="entry name" value="Acyltransf_C"/>
    <property type="match status" value="1"/>
</dbReference>
<dbReference type="GO" id="GO:0016746">
    <property type="term" value="F:acyltransferase activity"/>
    <property type="evidence" value="ECO:0007669"/>
    <property type="project" value="UniProtKB-KW"/>
</dbReference>
<evidence type="ECO:0000256" key="1">
    <source>
        <dbReference type="ARBA" id="ARBA00008655"/>
    </source>
</evidence>
<dbReference type="Proteomes" id="UP000030755">
    <property type="component" value="Unassembled WGS sequence"/>
</dbReference>
<evidence type="ECO:0000256" key="3">
    <source>
        <dbReference type="ARBA" id="ARBA00023315"/>
    </source>
</evidence>
<dbReference type="Pfam" id="PF01553">
    <property type="entry name" value="Acyltransferase"/>
    <property type="match status" value="1"/>
</dbReference>
<protein>
    <recommendedName>
        <fullName evidence="5">Phospholipid/glycerol acyltransferase domain-containing protein</fullName>
    </recommendedName>
</protein>
<evidence type="ECO:0000313" key="7">
    <source>
        <dbReference type="Proteomes" id="UP000030755"/>
    </source>
</evidence>
<gene>
    <name evidence="6" type="ORF">O9G_003784</name>
</gene>
<dbReference type="GO" id="GO:0005783">
    <property type="term" value="C:endoplasmic reticulum"/>
    <property type="evidence" value="ECO:0007669"/>
    <property type="project" value="TreeGrafter"/>
</dbReference>
<reference evidence="6 7" key="1">
    <citation type="journal article" date="2013" name="Curr. Biol.">
        <title>Shared signatures of parasitism and phylogenomics unite Cryptomycota and microsporidia.</title>
        <authorList>
            <person name="James T.Y."/>
            <person name="Pelin A."/>
            <person name="Bonen L."/>
            <person name="Ahrendt S."/>
            <person name="Sain D."/>
            <person name="Corradi N."/>
            <person name="Stajich J.E."/>
        </authorList>
    </citation>
    <scope>NUCLEOTIDE SEQUENCE [LARGE SCALE GENOMIC DNA]</scope>
    <source>
        <strain evidence="6 7">CSF55</strain>
    </source>
</reference>
<dbReference type="HOGENOM" id="CLU_041844_3_0_1"/>
<comment type="similarity">
    <text evidence="1">Belongs to the 1-acyl-sn-glycerol-3-phosphate acyltransferase family.</text>
</comment>
<keyword evidence="7" id="KW-1185">Reference proteome</keyword>
<keyword evidence="3" id="KW-0012">Acyltransferase</keyword>
<feature type="transmembrane region" description="Helical" evidence="4">
    <location>
        <begin position="323"/>
        <end position="342"/>
    </location>
</feature>
<dbReference type="EMBL" id="KE560502">
    <property type="protein sequence ID" value="EPZ36670.1"/>
    <property type="molecule type" value="Genomic_DNA"/>
</dbReference>
<dbReference type="CDD" id="cd07990">
    <property type="entry name" value="LPLAT_LCLAT1-like"/>
    <property type="match status" value="1"/>
</dbReference>
<feature type="transmembrane region" description="Helical" evidence="4">
    <location>
        <begin position="53"/>
        <end position="74"/>
    </location>
</feature>
<dbReference type="OMA" id="KFFEFIF"/>
<proteinExistence type="inferred from homology"/>
<evidence type="ECO:0000313" key="6">
    <source>
        <dbReference type="EMBL" id="EPZ36670.1"/>
    </source>
</evidence>
<dbReference type="SMART" id="SM00563">
    <property type="entry name" value="PlsC"/>
    <property type="match status" value="1"/>
</dbReference>
<dbReference type="STRING" id="988480.A0A075B273"/>
<accession>A0A075B273</accession>
<dbReference type="AlphaFoldDB" id="A0A075B273"/>
<keyword evidence="4" id="KW-0812">Transmembrane</keyword>
<feature type="transmembrane region" description="Helical" evidence="4">
    <location>
        <begin position="12"/>
        <end position="32"/>
    </location>
</feature>
<evidence type="ECO:0000256" key="4">
    <source>
        <dbReference type="SAM" id="Phobius"/>
    </source>
</evidence>
<dbReference type="OrthoDB" id="189226at2759"/>
<feature type="domain" description="Phospholipid/glycerol acyltransferase" evidence="5">
    <location>
        <begin position="100"/>
        <end position="221"/>
    </location>
</feature>
<sequence length="343" mass="40199">MIYKLLYVIRAVIYTWYLIITTIPLFLILALSHPLRIAGFSLGDKARSFVKEAWSHSMFFIFHILAPTKFIIWFDENDSLSAAYCSKLFSMKSSVPSNKVIFMGNHQLYADWLYYWWIIDCVSHGSDIVIMLKDSLRKIPVIGWAMDMFEFVFVKREWRYDSTNIEKKLKSIDKWNNAAFLIFPEGTTYSDQTKASSDAYAKKHDLPLTKHVLLPRVTGLFNCLTLAHWDAIIDITIGVEGLKAYEDPKKFALRSLLFEGKPPKAIHVKIKYYLASDIPSDKSEFSDWLFERFREKDKQMNKFYRHGGFDGVMVESAWKKKRWYLILSWCIICMLYVGIFIMP</sequence>
<keyword evidence="2" id="KW-0808">Transferase</keyword>
<keyword evidence="4" id="KW-1133">Transmembrane helix</keyword>
<dbReference type="InterPro" id="IPR002123">
    <property type="entry name" value="Plipid/glycerol_acylTrfase"/>
</dbReference>
<keyword evidence="4" id="KW-0472">Membrane</keyword>
<name>A0A075B273_ROZAC</name>
<evidence type="ECO:0000256" key="2">
    <source>
        <dbReference type="ARBA" id="ARBA00022679"/>
    </source>
</evidence>
<dbReference type="InterPro" id="IPR032098">
    <property type="entry name" value="Acyltransf_C"/>
</dbReference>
<organism evidence="6 7">
    <name type="scientific">Rozella allomycis (strain CSF55)</name>
    <dbReference type="NCBI Taxonomy" id="988480"/>
    <lineage>
        <taxon>Eukaryota</taxon>
        <taxon>Fungi</taxon>
        <taxon>Fungi incertae sedis</taxon>
        <taxon>Cryptomycota</taxon>
        <taxon>Cryptomycota incertae sedis</taxon>
        <taxon>Rozella</taxon>
    </lineage>
</organism>
<dbReference type="SUPFAM" id="SSF69593">
    <property type="entry name" value="Glycerol-3-phosphate (1)-acyltransferase"/>
    <property type="match status" value="1"/>
</dbReference>
<dbReference type="PANTHER" id="PTHR10983:SF16">
    <property type="entry name" value="LYSOCARDIOLIPIN ACYLTRANSFERASE 1"/>
    <property type="match status" value="1"/>
</dbReference>